<feature type="domain" description="PHD-type" evidence="14">
    <location>
        <begin position="723"/>
        <end position="773"/>
    </location>
</feature>
<organism evidence="16 17">
    <name type="scientific">Brachionus plicatilis</name>
    <name type="common">Marine rotifer</name>
    <name type="synonym">Brachionus muelleri</name>
    <dbReference type="NCBI Taxonomy" id="10195"/>
    <lineage>
        <taxon>Eukaryota</taxon>
        <taxon>Metazoa</taxon>
        <taxon>Spiralia</taxon>
        <taxon>Gnathifera</taxon>
        <taxon>Rotifera</taxon>
        <taxon>Eurotatoria</taxon>
        <taxon>Monogononta</taxon>
        <taxon>Pseudotrocha</taxon>
        <taxon>Ploima</taxon>
        <taxon>Brachionidae</taxon>
        <taxon>Brachionus</taxon>
    </lineage>
</organism>
<keyword evidence="6" id="KW-0805">Transcription regulation</keyword>
<dbReference type="SMART" id="SM00297">
    <property type="entry name" value="BROMO"/>
    <property type="match status" value="1"/>
</dbReference>
<dbReference type="InterPro" id="IPR001487">
    <property type="entry name" value="Bromodomain"/>
</dbReference>
<evidence type="ECO:0000259" key="15">
    <source>
        <dbReference type="PROSITE" id="PS50827"/>
    </source>
</evidence>
<feature type="non-terminal residue" evidence="16">
    <location>
        <position position="1"/>
    </location>
</feature>
<dbReference type="InterPro" id="IPR001965">
    <property type="entry name" value="Znf_PHD"/>
</dbReference>
<proteinExistence type="inferred from homology"/>
<protein>
    <submittedName>
        <fullName evidence="16">Bromodomain adjacent to zinc finger domain 2B-like</fullName>
    </submittedName>
</protein>
<dbReference type="PROSITE" id="PS50827">
    <property type="entry name" value="DDT"/>
    <property type="match status" value="1"/>
</dbReference>
<dbReference type="InterPro" id="IPR018501">
    <property type="entry name" value="DDT_dom"/>
</dbReference>
<name>A0A3M7RRG6_BRAPC</name>
<dbReference type="Proteomes" id="UP000276133">
    <property type="component" value="Unassembled WGS sequence"/>
</dbReference>
<feature type="domain" description="DDT" evidence="15">
    <location>
        <begin position="129"/>
        <end position="202"/>
    </location>
</feature>
<comment type="caution">
    <text evidence="16">The sequence shown here is derived from an EMBL/GenBank/DDBJ whole genome shotgun (WGS) entry which is preliminary data.</text>
</comment>
<gene>
    <name evidence="16" type="ORF">BpHYR1_049831</name>
</gene>
<evidence type="ECO:0000256" key="4">
    <source>
        <dbReference type="ARBA" id="ARBA00022771"/>
    </source>
</evidence>
<keyword evidence="3" id="KW-0479">Metal-binding</keyword>
<evidence type="ECO:0000256" key="3">
    <source>
        <dbReference type="ARBA" id="ARBA00022723"/>
    </source>
</evidence>
<dbReference type="PROSITE" id="PS50014">
    <property type="entry name" value="BROMODOMAIN_2"/>
    <property type="match status" value="1"/>
</dbReference>
<dbReference type="OrthoDB" id="784962at2759"/>
<dbReference type="InterPro" id="IPR013083">
    <property type="entry name" value="Znf_RING/FYVE/PHD"/>
</dbReference>
<feature type="domain" description="Bromo" evidence="13">
    <location>
        <begin position="925"/>
        <end position="995"/>
    </location>
</feature>
<evidence type="ECO:0000256" key="6">
    <source>
        <dbReference type="ARBA" id="ARBA00023015"/>
    </source>
</evidence>
<evidence type="ECO:0000256" key="12">
    <source>
        <dbReference type="PROSITE-ProRule" id="PRU00146"/>
    </source>
</evidence>
<keyword evidence="10" id="KW-0539">Nucleus</keyword>
<dbReference type="InterPro" id="IPR036427">
    <property type="entry name" value="Bromodomain-like_sf"/>
</dbReference>
<dbReference type="PANTHER" id="PTHR45915:SF2">
    <property type="entry name" value="TOUTATIS, ISOFORM E"/>
    <property type="match status" value="1"/>
</dbReference>
<dbReference type="InterPro" id="IPR019786">
    <property type="entry name" value="Zinc_finger_PHD-type_CS"/>
</dbReference>
<comment type="subcellular location">
    <subcellularLocation>
        <location evidence="1">Nucleus</location>
    </subcellularLocation>
</comment>
<dbReference type="PANTHER" id="PTHR45915">
    <property type="entry name" value="TRANSCRIPTION INTERMEDIARY FACTOR"/>
    <property type="match status" value="1"/>
</dbReference>
<evidence type="ECO:0000256" key="2">
    <source>
        <dbReference type="ARBA" id="ARBA00007444"/>
    </source>
</evidence>
<dbReference type="PROSITE" id="PS50016">
    <property type="entry name" value="ZF_PHD_2"/>
    <property type="match status" value="1"/>
</dbReference>
<reference evidence="16 17" key="1">
    <citation type="journal article" date="2018" name="Sci. Rep.">
        <title>Genomic signatures of local adaptation to the degree of environmental predictability in rotifers.</title>
        <authorList>
            <person name="Franch-Gras L."/>
            <person name="Hahn C."/>
            <person name="Garcia-Roger E.M."/>
            <person name="Carmona M.J."/>
            <person name="Serra M."/>
            <person name="Gomez A."/>
        </authorList>
    </citation>
    <scope>NUCLEOTIDE SEQUENCE [LARGE SCALE GENOMIC DNA]</scope>
    <source>
        <strain evidence="16">HYR1</strain>
    </source>
</reference>
<keyword evidence="7" id="KW-0175">Coiled coil</keyword>
<dbReference type="InterPro" id="IPR019787">
    <property type="entry name" value="Znf_PHD-finger"/>
</dbReference>
<keyword evidence="4 12" id="KW-0863">Zinc-finger</keyword>
<dbReference type="GO" id="GO:0005634">
    <property type="term" value="C:nucleus"/>
    <property type="evidence" value="ECO:0007669"/>
    <property type="project" value="UniProtKB-SubCell"/>
</dbReference>
<evidence type="ECO:0000313" key="16">
    <source>
        <dbReference type="EMBL" id="RNA26156.1"/>
    </source>
</evidence>
<evidence type="ECO:0000256" key="5">
    <source>
        <dbReference type="ARBA" id="ARBA00022833"/>
    </source>
</evidence>
<evidence type="ECO:0000256" key="1">
    <source>
        <dbReference type="ARBA" id="ARBA00004123"/>
    </source>
</evidence>
<dbReference type="Gene3D" id="1.20.920.10">
    <property type="entry name" value="Bromodomain-like"/>
    <property type="match status" value="1"/>
</dbReference>
<keyword evidence="17" id="KW-1185">Reference proteome</keyword>
<dbReference type="InterPro" id="IPR011011">
    <property type="entry name" value="Znf_FYVE_PHD"/>
</dbReference>
<evidence type="ECO:0000313" key="17">
    <source>
        <dbReference type="Proteomes" id="UP000276133"/>
    </source>
</evidence>
<dbReference type="CDD" id="cd15545">
    <property type="entry name" value="PHD_BAZ2A_like"/>
    <property type="match status" value="1"/>
</dbReference>
<dbReference type="PRINTS" id="PR00503">
    <property type="entry name" value="BROMODOMAIN"/>
</dbReference>
<sequence>EFNHNVLNENDIIAKIAELYPDFKRGLNENFDSISNEQEFHSNNLNDYKMSPHDSKQKEKYLQREKKARLRWFSYMLCKYTDKKINSECSNYEAFSKTNHAQIDDMQQNFLPNLPEYNSLNTVLGQPNLSWLADSLQTIEFVANFGTSLLKSFADSHDHHTDLSILTSVKNFYQALKNVKHKKELNELVQMMLKILLDEQTADISDEFDTDQDYLVAQIRLFDITEWTFSEILRLYFVKCLKNLKSHRDTCSFDIDITSDLEQKIQLFVQELESNHFDMLKIETKAAILAHLSDDLLQNSSFLQSSSLDQELRRPNAISESIEETLDQLSKLRQDKVQINHKIRHSPQLDEKMHQQKQIAQEEISGLQRQLRSGQCLGQDRFRRLYWKLNSFKPIIIQSYYQGNLQDTSCLHREVSDVVNDMVDQVESNLENEKIVQKYSHLIELNQEPFDLKIKSDQAEFLSLNFSDIEILVRNIFFNLNGKKNSLDHLSNQHGSSDKWWLFDKNCSDILSSLSSHGFREKILLKNLAQLDQIGPDENFVEHLDFNQVKQMRNDRAKVLKQIMNLENKVYSANLQLAQSGPDKVNCEPESSDENQLTKCARERLLKLEQSIDKRYLRYPFSFRKKLGNYKLKISNETDQVLLEKVEQNLTCGKINLSIKLNQDIRTYMKKIDANRKEGSCVNVTNELLRWRRLVSSSRTSSQIMIYLNELNKYIEWDKSIMKASCHICSMDDNEESLLLCDNCDLGYHTYCFRPKIERIPDGDWYCFKCIGKFLGNKQMCYVCGRDSTVPNENEKQILNKCEKCLCIFHGKCMPNAKLFKTTFKWHCVNCLSNKNKIVKLDDAKITECDRVPKKRGRKRKYPLTDENVAIDDSKKVKNHAENDVETPNDSVKKISLSERLTLKKVKQQNESDLHKCRILLNELIRNKYSNYFMVKVSEKEYPDYYEIIKEPIDLKTIKEKLKGKMYENKERFAYDCRLIFDNCECFNEDNSQIGQAGHKLRAFFETKWLKLFD</sequence>
<dbReference type="SMART" id="SM00249">
    <property type="entry name" value="PHD"/>
    <property type="match status" value="2"/>
</dbReference>
<dbReference type="Gene3D" id="3.30.40.10">
    <property type="entry name" value="Zinc/RING finger domain, C3HC4 (zinc finger)"/>
    <property type="match status" value="1"/>
</dbReference>
<dbReference type="STRING" id="10195.A0A3M7RRG6"/>
<evidence type="ECO:0000256" key="10">
    <source>
        <dbReference type="ARBA" id="ARBA00023242"/>
    </source>
</evidence>
<dbReference type="FunFam" id="3.30.40.10:FF:000199">
    <property type="entry name" value="Bromodomain adjacent to zinc finger domain 2B"/>
    <property type="match status" value="1"/>
</dbReference>
<evidence type="ECO:0000259" key="14">
    <source>
        <dbReference type="PROSITE" id="PS50016"/>
    </source>
</evidence>
<dbReference type="AlphaFoldDB" id="A0A3M7RRG6"/>
<evidence type="ECO:0000256" key="9">
    <source>
        <dbReference type="ARBA" id="ARBA00023163"/>
    </source>
</evidence>
<keyword evidence="9" id="KW-0804">Transcription</keyword>
<evidence type="ECO:0000256" key="7">
    <source>
        <dbReference type="ARBA" id="ARBA00023054"/>
    </source>
</evidence>
<dbReference type="PROSITE" id="PS00633">
    <property type="entry name" value="BROMODOMAIN_1"/>
    <property type="match status" value="1"/>
</dbReference>
<dbReference type="PROSITE" id="PS01359">
    <property type="entry name" value="ZF_PHD_1"/>
    <property type="match status" value="1"/>
</dbReference>
<dbReference type="GO" id="GO:0000785">
    <property type="term" value="C:chromatin"/>
    <property type="evidence" value="ECO:0007669"/>
    <property type="project" value="TreeGrafter"/>
</dbReference>
<keyword evidence="8 11" id="KW-0103">Bromodomain</keyword>
<dbReference type="SUPFAM" id="SSF47370">
    <property type="entry name" value="Bromodomain"/>
    <property type="match status" value="1"/>
</dbReference>
<keyword evidence="5" id="KW-0862">Zinc</keyword>
<dbReference type="GO" id="GO:0008270">
    <property type="term" value="F:zinc ion binding"/>
    <property type="evidence" value="ECO:0007669"/>
    <property type="project" value="UniProtKB-KW"/>
</dbReference>
<comment type="similarity">
    <text evidence="2">Belongs to the WAL family.</text>
</comment>
<evidence type="ECO:0000259" key="13">
    <source>
        <dbReference type="PROSITE" id="PS50014"/>
    </source>
</evidence>
<dbReference type="Pfam" id="PF00628">
    <property type="entry name" value="PHD"/>
    <property type="match status" value="1"/>
</dbReference>
<dbReference type="EMBL" id="REGN01002790">
    <property type="protein sequence ID" value="RNA26156.1"/>
    <property type="molecule type" value="Genomic_DNA"/>
</dbReference>
<dbReference type="Pfam" id="PF00439">
    <property type="entry name" value="Bromodomain"/>
    <property type="match status" value="1"/>
</dbReference>
<accession>A0A3M7RRG6</accession>
<dbReference type="SUPFAM" id="SSF57903">
    <property type="entry name" value="FYVE/PHD zinc finger"/>
    <property type="match status" value="2"/>
</dbReference>
<evidence type="ECO:0000256" key="11">
    <source>
        <dbReference type="PROSITE-ProRule" id="PRU00035"/>
    </source>
</evidence>
<dbReference type="CDD" id="cd15489">
    <property type="entry name" value="PHD_SF"/>
    <property type="match status" value="1"/>
</dbReference>
<dbReference type="InterPro" id="IPR018359">
    <property type="entry name" value="Bromodomain_CS"/>
</dbReference>
<evidence type="ECO:0000256" key="8">
    <source>
        <dbReference type="ARBA" id="ARBA00023117"/>
    </source>
</evidence>